<gene>
    <name evidence="3" type="ORF">GJR99_02880</name>
</gene>
<feature type="transmembrane region" description="Helical" evidence="2">
    <location>
        <begin position="143"/>
        <end position="162"/>
    </location>
</feature>
<dbReference type="EMBL" id="WKJQ01000001">
    <property type="protein sequence ID" value="MRW95518.1"/>
    <property type="molecule type" value="Genomic_DNA"/>
</dbReference>
<organism evidence="3 4">
    <name type="scientific">Haloferax marinum</name>
    <dbReference type="NCBI Taxonomy" id="2666143"/>
    <lineage>
        <taxon>Archaea</taxon>
        <taxon>Methanobacteriati</taxon>
        <taxon>Methanobacteriota</taxon>
        <taxon>Stenosarchaea group</taxon>
        <taxon>Halobacteria</taxon>
        <taxon>Halobacteriales</taxon>
        <taxon>Haloferacaceae</taxon>
        <taxon>Haloferax</taxon>
    </lineage>
</organism>
<dbReference type="Pfam" id="PF24334">
    <property type="entry name" value="DUF7502"/>
    <property type="match status" value="1"/>
</dbReference>
<keyword evidence="2" id="KW-0472">Membrane</keyword>
<keyword evidence="2" id="KW-1133">Transmembrane helix</keyword>
<keyword evidence="4" id="KW-1185">Reference proteome</keyword>
<protein>
    <submittedName>
        <fullName evidence="3">Uncharacterized protein</fullName>
    </submittedName>
</protein>
<evidence type="ECO:0000256" key="2">
    <source>
        <dbReference type="SAM" id="Phobius"/>
    </source>
</evidence>
<feature type="transmembrane region" description="Helical" evidence="2">
    <location>
        <begin position="58"/>
        <end position="77"/>
    </location>
</feature>
<reference evidence="3 4" key="1">
    <citation type="submission" date="2019-11" db="EMBL/GenBank/DDBJ databases">
        <title>Whole genome sequence of Haloferax sp. MBLA0078.</title>
        <authorList>
            <person name="Seo M.-J."/>
            <person name="Cho E.-S."/>
        </authorList>
    </citation>
    <scope>NUCLEOTIDE SEQUENCE [LARGE SCALE GENOMIC DNA]</scope>
    <source>
        <strain evidence="3 4">MBLA0078</strain>
    </source>
</reference>
<comment type="caution">
    <text evidence="3">The sequence shown here is derived from an EMBL/GenBank/DDBJ whole genome shotgun (WGS) entry which is preliminary data.</text>
</comment>
<evidence type="ECO:0000313" key="4">
    <source>
        <dbReference type="Proteomes" id="UP000443423"/>
    </source>
</evidence>
<feature type="transmembrane region" description="Helical" evidence="2">
    <location>
        <begin position="16"/>
        <end position="38"/>
    </location>
</feature>
<evidence type="ECO:0000313" key="3">
    <source>
        <dbReference type="EMBL" id="MRW95518.1"/>
    </source>
</evidence>
<feature type="region of interest" description="Disordered" evidence="1">
    <location>
        <begin position="214"/>
        <end position="250"/>
    </location>
</feature>
<sequence length="274" mass="29034">MAAAVTEVRREVQKAALVPSVVDGAVVTLLLNVALRIVDLPFPEMIPLSRLPGVDAVGTFHVAIPVALVVGIVVAVVEYSLRMEESPIDQFERVNPSVAEALRTARDAVEADRTSKMAVALYDDVLARLKSTSSVELLPTRRVFVTLFLALLLSVASIQVAITDLQIDVLNGNGSNGNADFDDSDQMTELQNGSAILGDPEDVTAGSEELNATLSGVSGGGDEPSSSADAYDSSGFAGDPGVESQRAGYLADETLEEAELIRDYTLKIRDQDDD</sequence>
<evidence type="ECO:0000256" key="1">
    <source>
        <dbReference type="SAM" id="MobiDB-lite"/>
    </source>
</evidence>
<name>A0A6A8G4L9_9EURY</name>
<dbReference type="Proteomes" id="UP000443423">
    <property type="component" value="Unassembled WGS sequence"/>
</dbReference>
<keyword evidence="2" id="KW-0812">Transmembrane</keyword>
<dbReference type="AlphaFoldDB" id="A0A6A8G4L9"/>
<dbReference type="InterPro" id="IPR055925">
    <property type="entry name" value="DUF7502"/>
</dbReference>
<accession>A0A6A8G4L9</accession>
<proteinExistence type="predicted"/>